<organism evidence="1 2">
    <name type="scientific">Ceratitis capitata</name>
    <name type="common">Mediterranean fruit fly</name>
    <name type="synonym">Tephritis capitata</name>
    <dbReference type="NCBI Taxonomy" id="7213"/>
    <lineage>
        <taxon>Eukaryota</taxon>
        <taxon>Metazoa</taxon>
        <taxon>Ecdysozoa</taxon>
        <taxon>Arthropoda</taxon>
        <taxon>Hexapoda</taxon>
        <taxon>Insecta</taxon>
        <taxon>Pterygota</taxon>
        <taxon>Neoptera</taxon>
        <taxon>Endopterygota</taxon>
        <taxon>Diptera</taxon>
        <taxon>Brachycera</taxon>
        <taxon>Muscomorpha</taxon>
        <taxon>Tephritoidea</taxon>
        <taxon>Tephritidae</taxon>
        <taxon>Ceratitis</taxon>
        <taxon>Ceratitis</taxon>
    </lineage>
</organism>
<evidence type="ECO:0000313" key="1">
    <source>
        <dbReference type="EMBL" id="CAD7005854.1"/>
    </source>
</evidence>
<name>A0A811V4M0_CERCA</name>
<proteinExistence type="predicted"/>
<sequence>MSCAVLKTASKNVCRRRSAYSSDVKSLRNKKKKQMQCKLNSYYCEPCKNQNRENKVNPTATAEQMVAQCSSGGKVMLVGSSEMLVLAGTNWRYRRQPQPYLL</sequence>
<evidence type="ECO:0000313" key="2">
    <source>
        <dbReference type="Proteomes" id="UP000606786"/>
    </source>
</evidence>
<gene>
    <name evidence="1" type="ORF">CCAP1982_LOCUS14197</name>
</gene>
<comment type="caution">
    <text evidence="1">The sequence shown here is derived from an EMBL/GenBank/DDBJ whole genome shotgun (WGS) entry which is preliminary data.</text>
</comment>
<protein>
    <submittedName>
        <fullName evidence="1">(Mediterranean fruit fly) hypothetical protein</fullName>
    </submittedName>
</protein>
<accession>A0A811V4M0</accession>
<reference evidence="1" key="1">
    <citation type="submission" date="2020-11" db="EMBL/GenBank/DDBJ databases">
        <authorList>
            <person name="Whitehead M."/>
        </authorList>
    </citation>
    <scope>NUCLEOTIDE SEQUENCE</scope>
    <source>
        <strain evidence="1">EGII</strain>
    </source>
</reference>
<keyword evidence="2" id="KW-1185">Reference proteome</keyword>
<dbReference type="AlphaFoldDB" id="A0A811V4M0"/>
<dbReference type="EMBL" id="CAJHJT010000034">
    <property type="protein sequence ID" value="CAD7005854.1"/>
    <property type="molecule type" value="Genomic_DNA"/>
</dbReference>
<dbReference type="Proteomes" id="UP000606786">
    <property type="component" value="Unassembled WGS sequence"/>
</dbReference>